<comment type="similarity">
    <text evidence="1">Belongs to the GTP cyclohydrolase I type 2/NIF3 family.</text>
</comment>
<dbReference type="Gene3D" id="3.40.1390.30">
    <property type="entry name" value="NIF3 (NGG1p interacting factor 3)-like"/>
    <property type="match status" value="2"/>
</dbReference>
<organism evidence="6 7">
    <name type="scientific">Acetilactobacillus jinshanensis</name>
    <dbReference type="NCBI Taxonomy" id="1720083"/>
    <lineage>
        <taxon>Bacteria</taxon>
        <taxon>Bacillati</taxon>
        <taxon>Bacillota</taxon>
        <taxon>Bacilli</taxon>
        <taxon>Lactobacillales</taxon>
        <taxon>Lactobacillaceae</taxon>
        <taxon>Acetilactobacillus</taxon>
    </lineage>
</organism>
<evidence type="ECO:0000256" key="4">
    <source>
        <dbReference type="ARBA" id="ARBA00022723"/>
    </source>
</evidence>
<feature type="binding site" evidence="5">
    <location>
        <position position="65"/>
    </location>
    <ligand>
        <name>a divalent metal cation</name>
        <dbReference type="ChEBI" id="CHEBI:60240"/>
        <label>1</label>
    </ligand>
</feature>
<dbReference type="InterPro" id="IPR002678">
    <property type="entry name" value="DUF34/NIF3"/>
</dbReference>
<evidence type="ECO:0000256" key="3">
    <source>
        <dbReference type="ARBA" id="ARBA00022112"/>
    </source>
</evidence>
<evidence type="ECO:0000256" key="5">
    <source>
        <dbReference type="PIRSR" id="PIRSR602678-1"/>
    </source>
</evidence>
<gene>
    <name evidence="6" type="ORF">ELX58_02245</name>
</gene>
<evidence type="ECO:0000313" key="7">
    <source>
        <dbReference type="Proteomes" id="UP000294321"/>
    </source>
</evidence>
<name>A0A4P6ZJS1_9LACO</name>
<feature type="binding site" evidence="5">
    <location>
        <position position="64"/>
    </location>
    <ligand>
        <name>a divalent metal cation</name>
        <dbReference type="ChEBI" id="CHEBI:60240"/>
        <label>2</label>
    </ligand>
</feature>
<dbReference type="EMBL" id="CP034726">
    <property type="protein sequence ID" value="QBP17991.1"/>
    <property type="molecule type" value="Genomic_DNA"/>
</dbReference>
<feature type="binding site" evidence="5">
    <location>
        <position position="103"/>
    </location>
    <ligand>
        <name>a divalent metal cation</name>
        <dbReference type="ChEBI" id="CHEBI:60240"/>
        <label>1</label>
    </ligand>
</feature>
<keyword evidence="4 5" id="KW-0479">Metal-binding</keyword>
<dbReference type="FunFam" id="3.40.1390.30:FF:000001">
    <property type="entry name" value="GTP cyclohydrolase 1 type 2"/>
    <property type="match status" value="1"/>
</dbReference>
<dbReference type="GO" id="GO:0005737">
    <property type="term" value="C:cytoplasm"/>
    <property type="evidence" value="ECO:0007669"/>
    <property type="project" value="TreeGrafter"/>
</dbReference>
<dbReference type="RefSeq" id="WP_133441548.1">
    <property type="nucleotide sequence ID" value="NZ_CP034726.1"/>
</dbReference>
<dbReference type="KEGG" id="lji:ELX58_02245"/>
<comment type="subunit">
    <text evidence="2">Homohexamer.</text>
</comment>
<dbReference type="OrthoDB" id="9792792at2"/>
<dbReference type="InterPro" id="IPR036069">
    <property type="entry name" value="DUF34/NIF3_sf"/>
</dbReference>
<dbReference type="GO" id="GO:0046872">
    <property type="term" value="F:metal ion binding"/>
    <property type="evidence" value="ECO:0007669"/>
    <property type="project" value="UniProtKB-KW"/>
</dbReference>
<evidence type="ECO:0000313" key="6">
    <source>
        <dbReference type="EMBL" id="QBP17991.1"/>
    </source>
</evidence>
<proteinExistence type="inferred from homology"/>
<keyword evidence="7" id="KW-1185">Reference proteome</keyword>
<dbReference type="Proteomes" id="UP000294321">
    <property type="component" value="Chromosome"/>
</dbReference>
<accession>A0A4P6ZJS1</accession>
<sequence>MRVRDLVNRFLKFAPAKIAVKGDPIGLQIGSLDAPVHKIMTTLDVRPRTVDEAIKKHVDFIFAHHPVMFHPAHNLDLSVPQNEMYAQIIRHHITVYAAHSNLDSANGGMNDWLAKRIHLHDVKGLVPMYHDDQHSYYMGRVGNLSQPISVMGFAKKCKKYFNVSGLRLITLHPDRKIQRVAILGGSGDDFYHDALRTKAQLYVTGDVYYHTAHDMLANGLSVVDPGHHIEAICIPHLAKLFDQWNHQYGWNVKVVESKVNTDPFTFI</sequence>
<dbReference type="PANTHER" id="PTHR13799">
    <property type="entry name" value="NGG1 INTERACTING FACTOR 3"/>
    <property type="match status" value="1"/>
</dbReference>
<evidence type="ECO:0000256" key="1">
    <source>
        <dbReference type="ARBA" id="ARBA00006964"/>
    </source>
</evidence>
<dbReference type="NCBIfam" id="TIGR00486">
    <property type="entry name" value="YbgI_SA1388"/>
    <property type="match status" value="1"/>
</dbReference>
<dbReference type="AlphaFoldDB" id="A0A4P6ZJS1"/>
<dbReference type="SUPFAM" id="SSF102705">
    <property type="entry name" value="NIF3 (NGG1p interacting factor 3)-like"/>
    <property type="match status" value="1"/>
</dbReference>
<feature type="binding site" evidence="5">
    <location>
        <position position="227"/>
    </location>
    <ligand>
        <name>a divalent metal cation</name>
        <dbReference type="ChEBI" id="CHEBI:60240"/>
        <label>1</label>
    </ligand>
</feature>
<protein>
    <recommendedName>
        <fullName evidence="3">GTP cyclohydrolase 1 type 2 homolog</fullName>
    </recommendedName>
</protein>
<dbReference type="Pfam" id="PF01784">
    <property type="entry name" value="DUF34_NIF3"/>
    <property type="match status" value="1"/>
</dbReference>
<evidence type="ECO:0000256" key="2">
    <source>
        <dbReference type="ARBA" id="ARBA00011643"/>
    </source>
</evidence>
<reference evidence="7" key="1">
    <citation type="submission" date="2018-12" db="EMBL/GenBank/DDBJ databases">
        <title>A new species of lactobacillus.</title>
        <authorList>
            <person name="Jian Y."/>
            <person name="Xin L."/>
            <person name="Hong Z.J."/>
            <person name="Ming L.Z."/>
            <person name="Hong X.Z."/>
        </authorList>
    </citation>
    <scope>NUCLEOTIDE SEQUENCE [LARGE SCALE GENOMIC DNA]</scope>
    <source>
        <strain evidence="7">HSLZ-75</strain>
    </source>
</reference>
<feature type="binding site" evidence="5">
    <location>
        <position position="230"/>
    </location>
    <ligand>
        <name>a divalent metal cation</name>
        <dbReference type="ChEBI" id="CHEBI:60240"/>
        <label>1</label>
    </ligand>
</feature>
<dbReference type="PANTHER" id="PTHR13799:SF14">
    <property type="entry name" value="GTP CYCLOHYDROLASE 1 TYPE 2 HOMOLOG"/>
    <property type="match status" value="1"/>
</dbReference>